<keyword evidence="4" id="KW-1185">Reference proteome</keyword>
<name>A0A502EAD0_9MYCO</name>
<keyword evidence="2" id="KW-1133">Transmembrane helix</keyword>
<feature type="transmembrane region" description="Helical" evidence="2">
    <location>
        <begin position="12"/>
        <end position="31"/>
    </location>
</feature>
<evidence type="ECO:0000313" key="4">
    <source>
        <dbReference type="Proteomes" id="UP000320095"/>
    </source>
</evidence>
<evidence type="ECO:0000256" key="1">
    <source>
        <dbReference type="SAM" id="MobiDB-lite"/>
    </source>
</evidence>
<gene>
    <name evidence="3" type="ORF">EAH80_12090</name>
</gene>
<dbReference type="OrthoDB" id="3748257at2"/>
<comment type="caution">
    <text evidence="3">The sequence shown here is derived from an EMBL/GenBank/DDBJ whole genome shotgun (WGS) entry which is preliminary data.</text>
</comment>
<protein>
    <submittedName>
        <fullName evidence="3">SHOCT domain-containing protein</fullName>
    </submittedName>
</protein>
<feature type="transmembrane region" description="Helical" evidence="2">
    <location>
        <begin position="37"/>
        <end position="59"/>
    </location>
</feature>
<accession>A0A502EAD0</accession>
<feature type="compositionally biased region" description="Pro residues" evidence="1">
    <location>
        <begin position="235"/>
        <end position="253"/>
    </location>
</feature>
<dbReference type="AlphaFoldDB" id="A0A502EAD0"/>
<reference evidence="3 4" key="1">
    <citation type="journal article" date="2019" name="Environ. Microbiol.">
        <title>Species interactions and distinct microbial communities in high Arctic permafrost affected cryosols are associated with the CH4 and CO2 gas fluxes.</title>
        <authorList>
            <person name="Altshuler I."/>
            <person name="Hamel J."/>
            <person name="Turney S."/>
            <person name="Magnuson E."/>
            <person name="Levesque R."/>
            <person name="Greer C."/>
            <person name="Whyte L.G."/>
        </authorList>
    </citation>
    <scope>NUCLEOTIDE SEQUENCE [LARGE SCALE GENOMIC DNA]</scope>
    <source>
        <strain evidence="3 4">S5.20</strain>
    </source>
</reference>
<dbReference type="Proteomes" id="UP000320095">
    <property type="component" value="Unassembled WGS sequence"/>
</dbReference>
<sequence length="289" mass="30885">MLGRYVKAQLMVLLCGGLVGPIFLGVYFALGEATRPYIGWMFWVGLLITAADVLIAIALTNYGAKSAAKTQMLEASGVLALAQVTAIGETGTRINDQPLVTIGLHIEGPGIRPFDAQDKVIASVTRLPLITGRKLVVLVDPATNQYQIDWSRSALVGGMMPAQFTLAEDGNRTYDLSGQAGPLMEIMQILKANGVPMNGTIDIRSNPAVRQQVMNVVRRTAAQQVPPAAHTSTPPVDPAAPYVPPTMPAPTGPEPSTARRLQELETLRAMGTISDAEYTAKRQTIIAEL</sequence>
<keyword evidence="2" id="KW-0812">Transmembrane</keyword>
<dbReference type="RefSeq" id="WP_140690798.1">
    <property type="nucleotide sequence ID" value="NZ_RCZG01000004.1"/>
</dbReference>
<evidence type="ECO:0000313" key="3">
    <source>
        <dbReference type="EMBL" id="TPG34314.1"/>
    </source>
</evidence>
<organism evidence="3 4">
    <name type="scientific">Mycolicibacterium hodleri</name>
    <dbReference type="NCBI Taxonomy" id="49897"/>
    <lineage>
        <taxon>Bacteria</taxon>
        <taxon>Bacillati</taxon>
        <taxon>Actinomycetota</taxon>
        <taxon>Actinomycetes</taxon>
        <taxon>Mycobacteriales</taxon>
        <taxon>Mycobacteriaceae</taxon>
        <taxon>Mycolicibacterium</taxon>
    </lineage>
</organism>
<dbReference type="EMBL" id="RCZG01000004">
    <property type="protein sequence ID" value="TPG34314.1"/>
    <property type="molecule type" value="Genomic_DNA"/>
</dbReference>
<keyword evidence="2" id="KW-0472">Membrane</keyword>
<proteinExistence type="predicted"/>
<evidence type="ECO:0000256" key="2">
    <source>
        <dbReference type="SAM" id="Phobius"/>
    </source>
</evidence>
<feature type="region of interest" description="Disordered" evidence="1">
    <location>
        <begin position="223"/>
        <end position="257"/>
    </location>
</feature>